<feature type="compositionally biased region" description="Polar residues" evidence="1">
    <location>
        <begin position="36"/>
        <end position="45"/>
    </location>
</feature>
<evidence type="ECO:0000313" key="3">
    <source>
        <dbReference type="Proteomes" id="UP000027178"/>
    </source>
</evidence>
<keyword evidence="3" id="KW-1185">Reference proteome</keyword>
<dbReference type="HOGENOM" id="CLU_3200950_0_0_11"/>
<evidence type="ECO:0000256" key="1">
    <source>
        <dbReference type="SAM" id="MobiDB-lite"/>
    </source>
</evidence>
<reference evidence="2 3" key="1">
    <citation type="submission" date="2014-05" db="EMBL/GenBank/DDBJ databases">
        <title>Draft Genome Sequence of Kitasatospora cheerisanensis KCTC 2395.</title>
        <authorList>
            <person name="Nam D.H."/>
        </authorList>
    </citation>
    <scope>NUCLEOTIDE SEQUENCE [LARGE SCALE GENOMIC DNA]</scope>
    <source>
        <strain evidence="2 3">KCTC 2395</strain>
    </source>
</reference>
<proteinExistence type="predicted"/>
<dbReference type="EMBL" id="JNBY01000172">
    <property type="protein sequence ID" value="KDN80554.1"/>
    <property type="molecule type" value="Genomic_DNA"/>
</dbReference>
<comment type="caution">
    <text evidence="2">The sequence shown here is derived from an EMBL/GenBank/DDBJ whole genome shotgun (WGS) entry which is preliminary data.</text>
</comment>
<gene>
    <name evidence="2" type="ORF">KCH_77010</name>
</gene>
<dbReference type="AlphaFoldDB" id="A0A066YKU8"/>
<name>A0A066YKU8_9ACTN</name>
<feature type="region of interest" description="Disordered" evidence="1">
    <location>
        <begin position="1"/>
        <end position="45"/>
    </location>
</feature>
<sequence>MTCRLTPACAGRRGTGGRHRALGAADPRLRGEENHSTSTADVIDG</sequence>
<dbReference type="Proteomes" id="UP000027178">
    <property type="component" value="Unassembled WGS sequence"/>
</dbReference>
<protein>
    <submittedName>
        <fullName evidence="2">Uncharacterized protein</fullName>
    </submittedName>
</protein>
<organism evidence="2 3">
    <name type="scientific">Kitasatospora cheerisanensis KCTC 2395</name>
    <dbReference type="NCBI Taxonomy" id="1348663"/>
    <lineage>
        <taxon>Bacteria</taxon>
        <taxon>Bacillati</taxon>
        <taxon>Actinomycetota</taxon>
        <taxon>Actinomycetes</taxon>
        <taxon>Kitasatosporales</taxon>
        <taxon>Streptomycetaceae</taxon>
        <taxon>Kitasatospora</taxon>
    </lineage>
</organism>
<evidence type="ECO:0000313" key="2">
    <source>
        <dbReference type="EMBL" id="KDN80554.1"/>
    </source>
</evidence>
<accession>A0A066YKU8</accession>